<keyword evidence="1" id="KW-1133">Transmembrane helix</keyword>
<feature type="transmembrane region" description="Helical" evidence="1">
    <location>
        <begin position="6"/>
        <end position="29"/>
    </location>
</feature>
<accession>A0ABZ0PFW8</accession>
<evidence type="ECO:0000259" key="2">
    <source>
        <dbReference type="Pfam" id="PF05425"/>
    </source>
</evidence>
<dbReference type="Proteomes" id="UP001305521">
    <property type="component" value="Chromosome"/>
</dbReference>
<name>A0ABZ0PFW8_9PROT</name>
<protein>
    <submittedName>
        <fullName evidence="3">CopD family protein</fullName>
    </submittedName>
</protein>
<gene>
    <name evidence="3" type="ORF">R9Z33_18460</name>
</gene>
<dbReference type="RefSeq" id="WP_318648025.1">
    <property type="nucleotide sequence ID" value="NZ_CP137852.1"/>
</dbReference>
<sequence>MAHLAFVLHVGFAALWVGGMAFAILALRPALAALEPPQRLALMGRVHKRFFLIVWHAMPIVMLTGYWLLFGHFGGFRGAGWHVHLMHLTGLLMSAIYLAIFFGPWRRMRQALSAGDLPAAAAANEGIRRLVTGNLLLGLFTLGIAAWGRFG</sequence>
<keyword evidence="4" id="KW-1185">Reference proteome</keyword>
<organism evidence="3 4">
    <name type="scientific">Sediminicoccus rosea</name>
    <dbReference type="NCBI Taxonomy" id="1225128"/>
    <lineage>
        <taxon>Bacteria</taxon>
        <taxon>Pseudomonadati</taxon>
        <taxon>Pseudomonadota</taxon>
        <taxon>Alphaproteobacteria</taxon>
        <taxon>Acetobacterales</taxon>
        <taxon>Roseomonadaceae</taxon>
        <taxon>Sediminicoccus</taxon>
    </lineage>
</organism>
<feature type="transmembrane region" description="Helical" evidence="1">
    <location>
        <begin position="50"/>
        <end position="69"/>
    </location>
</feature>
<feature type="transmembrane region" description="Helical" evidence="1">
    <location>
        <begin position="130"/>
        <end position="150"/>
    </location>
</feature>
<feature type="transmembrane region" description="Helical" evidence="1">
    <location>
        <begin position="81"/>
        <end position="102"/>
    </location>
</feature>
<dbReference type="Pfam" id="PF05425">
    <property type="entry name" value="CopD"/>
    <property type="match status" value="1"/>
</dbReference>
<evidence type="ECO:0000256" key="1">
    <source>
        <dbReference type="SAM" id="Phobius"/>
    </source>
</evidence>
<keyword evidence="1" id="KW-0812">Transmembrane</keyword>
<evidence type="ECO:0000313" key="4">
    <source>
        <dbReference type="Proteomes" id="UP001305521"/>
    </source>
</evidence>
<dbReference type="EMBL" id="CP137852">
    <property type="protein sequence ID" value="WPB84070.1"/>
    <property type="molecule type" value="Genomic_DNA"/>
</dbReference>
<keyword evidence="1" id="KW-0472">Membrane</keyword>
<feature type="domain" description="Copper resistance protein D" evidence="2">
    <location>
        <begin position="45"/>
        <end position="147"/>
    </location>
</feature>
<evidence type="ECO:0000313" key="3">
    <source>
        <dbReference type="EMBL" id="WPB84070.1"/>
    </source>
</evidence>
<reference evidence="3 4" key="1">
    <citation type="submission" date="2023-11" db="EMBL/GenBank/DDBJ databases">
        <title>Arctic aerobic anoxygenic photoheterotroph Sediminicoccus rosea KRV36 adapts its photosynthesis to long days of polar summer.</title>
        <authorList>
            <person name="Tomasch J."/>
            <person name="Kopejtka K."/>
            <person name="Bily T."/>
            <person name="Gardiner A.T."/>
            <person name="Gardian Z."/>
            <person name="Shivaramu S."/>
            <person name="Koblizek M."/>
            <person name="Engelhardt F."/>
            <person name="Kaftan D."/>
        </authorList>
    </citation>
    <scope>NUCLEOTIDE SEQUENCE [LARGE SCALE GENOMIC DNA]</scope>
    <source>
        <strain evidence="3 4">R-30</strain>
    </source>
</reference>
<dbReference type="InterPro" id="IPR008457">
    <property type="entry name" value="Cu-R_CopD_dom"/>
</dbReference>
<proteinExistence type="predicted"/>